<proteinExistence type="predicted"/>
<keyword evidence="2" id="KW-1185">Reference proteome</keyword>
<evidence type="ECO:0000313" key="2">
    <source>
        <dbReference type="Proteomes" id="UP000269221"/>
    </source>
</evidence>
<sequence length="123" mass="14093">MRLVIRGEPTYRWARDRGVDLTMDNISQVIHNCETCAAIKQAKRVKPLWYGGRWFEVQGVHKDGSCEKLLEASHHVQQSQWLMALKMGMLLAKTGTMREVGFLSGLGGSLVVLLMREKFLHFY</sequence>
<organism evidence="1 2">
    <name type="scientific">Hirundo rustica rustica</name>
    <dbReference type="NCBI Taxonomy" id="333673"/>
    <lineage>
        <taxon>Eukaryota</taxon>
        <taxon>Metazoa</taxon>
        <taxon>Chordata</taxon>
        <taxon>Craniata</taxon>
        <taxon>Vertebrata</taxon>
        <taxon>Euteleostomi</taxon>
        <taxon>Archelosauria</taxon>
        <taxon>Archosauria</taxon>
        <taxon>Dinosauria</taxon>
        <taxon>Saurischia</taxon>
        <taxon>Theropoda</taxon>
        <taxon>Coelurosauria</taxon>
        <taxon>Aves</taxon>
        <taxon>Neognathae</taxon>
        <taxon>Neoaves</taxon>
        <taxon>Telluraves</taxon>
        <taxon>Australaves</taxon>
        <taxon>Passeriformes</taxon>
        <taxon>Sylvioidea</taxon>
        <taxon>Hirundinidae</taxon>
        <taxon>Hirundo</taxon>
    </lineage>
</organism>
<name>A0A3M0LKL6_HIRRU</name>
<dbReference type="Proteomes" id="UP000269221">
    <property type="component" value="Unassembled WGS sequence"/>
</dbReference>
<evidence type="ECO:0008006" key="3">
    <source>
        <dbReference type="Google" id="ProtNLM"/>
    </source>
</evidence>
<dbReference type="EMBL" id="QRBI01000094">
    <property type="protein sequence ID" value="RMC19637.1"/>
    <property type="molecule type" value="Genomic_DNA"/>
</dbReference>
<dbReference type="AlphaFoldDB" id="A0A3M0LKL6"/>
<gene>
    <name evidence="1" type="ORF">DUI87_03198</name>
</gene>
<protein>
    <recommendedName>
        <fullName evidence="3">Integrase zinc-binding domain-containing protein</fullName>
    </recommendedName>
</protein>
<evidence type="ECO:0000313" key="1">
    <source>
        <dbReference type="EMBL" id="RMC19637.1"/>
    </source>
</evidence>
<reference evidence="1 2" key="1">
    <citation type="submission" date="2018-07" db="EMBL/GenBank/DDBJ databases">
        <title>A high quality draft genome assembly of the barn swallow (H. rustica rustica).</title>
        <authorList>
            <person name="Formenti G."/>
            <person name="Chiara M."/>
            <person name="Poveda L."/>
            <person name="Francoijs K.-J."/>
            <person name="Bonisoli-Alquati A."/>
            <person name="Canova L."/>
            <person name="Gianfranceschi L."/>
            <person name="Horner D.S."/>
            <person name="Saino N."/>
        </authorList>
    </citation>
    <scope>NUCLEOTIDE SEQUENCE [LARGE SCALE GENOMIC DNA]</scope>
    <source>
        <strain evidence="1">Chelidonia</strain>
        <tissue evidence="1">Blood</tissue>
    </source>
</reference>
<accession>A0A3M0LKL6</accession>
<comment type="caution">
    <text evidence="1">The sequence shown here is derived from an EMBL/GenBank/DDBJ whole genome shotgun (WGS) entry which is preliminary data.</text>
</comment>